<gene>
    <name evidence="1" type="ORF">S06H3_58935</name>
</gene>
<reference evidence="1" key="1">
    <citation type="journal article" date="2014" name="Front. Microbiol.">
        <title>High frequency of phylogenetically diverse reductive dehalogenase-homologous genes in deep subseafloor sedimentary metagenomes.</title>
        <authorList>
            <person name="Kawai M."/>
            <person name="Futagami T."/>
            <person name="Toyoda A."/>
            <person name="Takaki Y."/>
            <person name="Nishi S."/>
            <person name="Hori S."/>
            <person name="Arai W."/>
            <person name="Tsubouchi T."/>
            <person name="Morono Y."/>
            <person name="Uchiyama I."/>
            <person name="Ito T."/>
            <person name="Fujiyama A."/>
            <person name="Inagaki F."/>
            <person name="Takami H."/>
        </authorList>
    </citation>
    <scope>NUCLEOTIDE SEQUENCE</scope>
    <source>
        <strain evidence="1">Expedition CK06-06</strain>
    </source>
</reference>
<evidence type="ECO:0000313" key="1">
    <source>
        <dbReference type="EMBL" id="GAI57926.1"/>
    </source>
</evidence>
<dbReference type="AlphaFoldDB" id="X1QSZ0"/>
<comment type="caution">
    <text evidence="1">The sequence shown here is derived from an EMBL/GenBank/DDBJ whole genome shotgun (WGS) entry which is preliminary data.</text>
</comment>
<sequence>MSTNRGKGDNSGTPIDRTQIAKAIFAAAESMGMANRHHRRV</sequence>
<organism evidence="1">
    <name type="scientific">marine sediment metagenome</name>
    <dbReference type="NCBI Taxonomy" id="412755"/>
    <lineage>
        <taxon>unclassified sequences</taxon>
        <taxon>metagenomes</taxon>
        <taxon>ecological metagenomes</taxon>
    </lineage>
</organism>
<dbReference type="EMBL" id="BARV01038218">
    <property type="protein sequence ID" value="GAI57926.1"/>
    <property type="molecule type" value="Genomic_DNA"/>
</dbReference>
<proteinExistence type="predicted"/>
<name>X1QSZ0_9ZZZZ</name>
<accession>X1QSZ0</accession>
<protein>
    <submittedName>
        <fullName evidence="1">Uncharacterized protein</fullName>
    </submittedName>
</protein>